<keyword evidence="2" id="KW-0812">Transmembrane</keyword>
<keyword evidence="2" id="KW-1133">Transmembrane helix</keyword>
<evidence type="ECO:0000313" key="3">
    <source>
        <dbReference type="EMBL" id="MBO1804863.1"/>
    </source>
</evidence>
<sequence>MADERPVPAYGEYAPEGWEWKPDEGSAAQRDEGSLAAEDQHPGRLSGVPHNLGARGSGSQAAPPAQRDPAVGAQSSSAVDDPHSYRASAPGSQPQAPRPRSGDRVVTIVLLVLGACGALYSAMSLYQMPGSFELMAAALQVDGFVLPESVRTLGMVGALLVFAVYALNLIYSLQRLRRGKLTFWVPLVAGAVAFIIVFACSAFAASQMPELTRELADPTAMSRILEYVSQTGTAP</sequence>
<keyword evidence="2" id="KW-0472">Membrane</keyword>
<dbReference type="Proteomes" id="UP000664398">
    <property type="component" value="Unassembled WGS sequence"/>
</dbReference>
<comment type="caution">
    <text evidence="3">The sequence shown here is derived from an EMBL/GenBank/DDBJ whole genome shotgun (WGS) entry which is preliminary data.</text>
</comment>
<feature type="transmembrane region" description="Helical" evidence="2">
    <location>
        <begin position="183"/>
        <end position="205"/>
    </location>
</feature>
<evidence type="ECO:0000256" key="2">
    <source>
        <dbReference type="SAM" id="Phobius"/>
    </source>
</evidence>
<feature type="transmembrane region" description="Helical" evidence="2">
    <location>
        <begin position="152"/>
        <end position="171"/>
    </location>
</feature>
<evidence type="ECO:0000256" key="1">
    <source>
        <dbReference type="SAM" id="MobiDB-lite"/>
    </source>
</evidence>
<evidence type="ECO:0000313" key="4">
    <source>
        <dbReference type="Proteomes" id="UP000664398"/>
    </source>
</evidence>
<accession>A0A939RXN4</accession>
<dbReference type="Pfam" id="PF19779">
    <property type="entry name" value="DUF6264"/>
    <property type="match status" value="1"/>
</dbReference>
<dbReference type="RefSeq" id="WP_208045350.1">
    <property type="nucleotide sequence ID" value="NZ_JAGDYL010000007.1"/>
</dbReference>
<feature type="compositionally biased region" description="Basic and acidic residues" evidence="1">
    <location>
        <begin position="18"/>
        <end position="42"/>
    </location>
</feature>
<keyword evidence="4" id="KW-1185">Reference proteome</keyword>
<dbReference type="InterPro" id="IPR046231">
    <property type="entry name" value="DUF6264"/>
</dbReference>
<gene>
    <name evidence="3" type="ORF">J4H91_05970</name>
</gene>
<dbReference type="AlphaFoldDB" id="A0A939RXN4"/>
<proteinExistence type="predicted"/>
<feature type="transmembrane region" description="Helical" evidence="2">
    <location>
        <begin position="105"/>
        <end position="126"/>
    </location>
</feature>
<protein>
    <submittedName>
        <fullName evidence="3">Uncharacterized protein</fullName>
    </submittedName>
</protein>
<feature type="region of interest" description="Disordered" evidence="1">
    <location>
        <begin position="1"/>
        <end position="100"/>
    </location>
</feature>
<dbReference type="EMBL" id="JAGDYL010000007">
    <property type="protein sequence ID" value="MBO1804863.1"/>
    <property type="molecule type" value="Genomic_DNA"/>
</dbReference>
<name>A0A939RXN4_9MICO</name>
<reference evidence="3" key="1">
    <citation type="submission" date="2021-03" db="EMBL/GenBank/DDBJ databases">
        <title>Leucobacter chromiisoli sp. nov., isolated from chromium-containing soil of chemical plant.</title>
        <authorList>
            <person name="Xu Z."/>
        </authorList>
    </citation>
    <scope>NUCLEOTIDE SEQUENCE</scope>
    <source>
        <strain evidence="3">A2</strain>
    </source>
</reference>
<organism evidence="3 4">
    <name type="scientific">Leucobacter ruminantium</name>
    <dbReference type="NCBI Taxonomy" id="1289170"/>
    <lineage>
        <taxon>Bacteria</taxon>
        <taxon>Bacillati</taxon>
        <taxon>Actinomycetota</taxon>
        <taxon>Actinomycetes</taxon>
        <taxon>Micrococcales</taxon>
        <taxon>Microbacteriaceae</taxon>
        <taxon>Leucobacter</taxon>
    </lineage>
</organism>